<reference evidence="3" key="1">
    <citation type="submission" date="2016-03" db="EMBL/GenBank/DDBJ databases">
        <authorList>
            <person name="Heylen K."/>
            <person name="De Vos P."/>
            <person name="Vekeman B."/>
        </authorList>
    </citation>
    <scope>NUCLEOTIDE SEQUENCE [LARGE SCALE GENOMIC DNA]</scope>
    <source>
        <strain evidence="3">R-45383</strain>
    </source>
</reference>
<gene>
    <name evidence="2" type="ORF">A1355_07385</name>
</gene>
<feature type="compositionally biased region" description="Polar residues" evidence="1">
    <location>
        <begin position="23"/>
        <end position="38"/>
    </location>
</feature>
<evidence type="ECO:0000256" key="1">
    <source>
        <dbReference type="SAM" id="MobiDB-lite"/>
    </source>
</evidence>
<organism evidence="2 3">
    <name type="scientific">Methylomonas koyamae</name>
    <dbReference type="NCBI Taxonomy" id="702114"/>
    <lineage>
        <taxon>Bacteria</taxon>
        <taxon>Pseudomonadati</taxon>
        <taxon>Pseudomonadota</taxon>
        <taxon>Gammaproteobacteria</taxon>
        <taxon>Methylococcales</taxon>
        <taxon>Methylococcaceae</taxon>
        <taxon>Methylomonas</taxon>
    </lineage>
</organism>
<sequence>MNTIHSSSLAFYPTGYQKPSPDNAEQNRSRATLESNTGKPPAFVTKPSEPATIDSVLTKNPLGKNDEQDVIADPKARKALNAYSQTINQSNRQRVAELVTGIDLYA</sequence>
<evidence type="ECO:0000313" key="2">
    <source>
        <dbReference type="EMBL" id="OAI17460.1"/>
    </source>
</evidence>
<keyword evidence="3" id="KW-1185">Reference proteome</keyword>
<dbReference type="EMBL" id="LUUK01000177">
    <property type="protein sequence ID" value="OAI17460.1"/>
    <property type="molecule type" value="Genomic_DNA"/>
</dbReference>
<protein>
    <submittedName>
        <fullName evidence="2">Uncharacterized protein</fullName>
    </submittedName>
</protein>
<proteinExistence type="predicted"/>
<dbReference type="Proteomes" id="UP000077628">
    <property type="component" value="Unassembled WGS sequence"/>
</dbReference>
<accession>A0A177NKA1</accession>
<feature type="region of interest" description="Disordered" evidence="1">
    <location>
        <begin position="1"/>
        <end position="69"/>
    </location>
</feature>
<evidence type="ECO:0000313" key="3">
    <source>
        <dbReference type="Proteomes" id="UP000077628"/>
    </source>
</evidence>
<dbReference type="AlphaFoldDB" id="A0A177NKA1"/>
<dbReference type="STRING" id="702114.A1355_07385"/>
<comment type="caution">
    <text evidence="2">The sequence shown here is derived from an EMBL/GenBank/DDBJ whole genome shotgun (WGS) entry which is preliminary data.</text>
</comment>
<name>A0A177NKA1_9GAMM</name>